<keyword evidence="2" id="KW-1185">Reference proteome</keyword>
<dbReference type="Pfam" id="PF00353">
    <property type="entry name" value="HemolysinCabind"/>
    <property type="match status" value="1"/>
</dbReference>
<dbReference type="InterPro" id="IPR018511">
    <property type="entry name" value="Hemolysin-typ_Ca-bd_CS"/>
</dbReference>
<dbReference type="Gene3D" id="2.150.10.10">
    <property type="entry name" value="Serralysin-like metalloprotease, C-terminal"/>
    <property type="match status" value="1"/>
</dbReference>
<organism evidence="1 2">
    <name type="scientific">Falsiroseomonas frigidaquae</name>
    <dbReference type="NCBI Taxonomy" id="487318"/>
    <lineage>
        <taxon>Bacteria</taxon>
        <taxon>Pseudomonadati</taxon>
        <taxon>Pseudomonadota</taxon>
        <taxon>Alphaproteobacteria</taxon>
        <taxon>Acetobacterales</taxon>
        <taxon>Roseomonadaceae</taxon>
        <taxon>Falsiroseomonas</taxon>
    </lineage>
</organism>
<comment type="caution">
    <text evidence="1">The sequence shown here is derived from an EMBL/GenBank/DDBJ whole genome shotgun (WGS) entry which is preliminary data.</text>
</comment>
<proteinExistence type="predicted"/>
<name>A0ABX1F1W9_9PROT</name>
<evidence type="ECO:0000313" key="2">
    <source>
        <dbReference type="Proteomes" id="UP000765160"/>
    </source>
</evidence>
<sequence>MSGITLADLYDGKHPSEAGYAKMAGIWMDAILARQPAAGGTPGGTATAIDSAIRDLEGSAFNDLLVGDAGANLILGGNGNDRLVAGGGNDTLAGGAGADQFTFEAQPGTVTITDFSSAESDSLVFLGFAGLNGFANIAGQVTQAAGSTIIDLHPIGFDLAITLAGFTGNLSDSNVWFG</sequence>
<evidence type="ECO:0000313" key="1">
    <source>
        <dbReference type="EMBL" id="NKE46340.1"/>
    </source>
</evidence>
<dbReference type="InterPro" id="IPR001343">
    <property type="entry name" value="Hemolysn_Ca-bd"/>
</dbReference>
<accession>A0ABX1F1W9</accession>
<gene>
    <name evidence="1" type="ORF">HB662_16275</name>
</gene>
<dbReference type="SUPFAM" id="SSF51120">
    <property type="entry name" value="beta-Roll"/>
    <property type="match status" value="1"/>
</dbReference>
<evidence type="ECO:0008006" key="3">
    <source>
        <dbReference type="Google" id="ProtNLM"/>
    </source>
</evidence>
<dbReference type="InterPro" id="IPR011049">
    <property type="entry name" value="Serralysin-like_metalloprot_C"/>
</dbReference>
<reference evidence="1 2" key="1">
    <citation type="submission" date="2020-03" db="EMBL/GenBank/DDBJ databases">
        <title>Roseomonas selenitidurans sp. nov. isolated from soil.</title>
        <authorList>
            <person name="Liu H."/>
        </authorList>
    </citation>
    <scope>NUCLEOTIDE SEQUENCE [LARGE SCALE GENOMIC DNA]</scope>
    <source>
        <strain evidence="1 2">JCM 15073</strain>
    </source>
</reference>
<dbReference type="PRINTS" id="PR00313">
    <property type="entry name" value="CABNDNGRPT"/>
</dbReference>
<dbReference type="PROSITE" id="PS00330">
    <property type="entry name" value="HEMOLYSIN_CALCIUM"/>
    <property type="match status" value="1"/>
</dbReference>
<dbReference type="EMBL" id="JAAVTX010000005">
    <property type="protein sequence ID" value="NKE46340.1"/>
    <property type="molecule type" value="Genomic_DNA"/>
</dbReference>
<dbReference type="Proteomes" id="UP000765160">
    <property type="component" value="Unassembled WGS sequence"/>
</dbReference>
<protein>
    <recommendedName>
        <fullName evidence="3">Calcium-binding protein</fullName>
    </recommendedName>
</protein>